<dbReference type="KEGG" id="dsl:Dacsa_3348"/>
<feature type="domain" description="EfeO-type cupredoxin-like" evidence="2">
    <location>
        <begin position="60"/>
        <end position="163"/>
    </location>
</feature>
<dbReference type="Gene3D" id="2.60.40.420">
    <property type="entry name" value="Cupredoxins - blue copper proteins"/>
    <property type="match status" value="1"/>
</dbReference>
<evidence type="ECO:0000256" key="1">
    <source>
        <dbReference type="SAM" id="Phobius"/>
    </source>
</evidence>
<dbReference type="InterPro" id="IPR008972">
    <property type="entry name" value="Cupredoxin"/>
</dbReference>
<dbReference type="SUPFAM" id="SSF49503">
    <property type="entry name" value="Cupredoxins"/>
    <property type="match status" value="1"/>
</dbReference>
<keyword evidence="1" id="KW-1133">Transmembrane helix</keyword>
<dbReference type="Pfam" id="PF13473">
    <property type="entry name" value="Cupredoxin_1"/>
    <property type="match status" value="1"/>
</dbReference>
<reference evidence="3" key="1">
    <citation type="submission" date="2012-04" db="EMBL/GenBank/DDBJ databases">
        <title>Finished genome of Dactylococcopsis salina PCC 8305.</title>
        <authorList>
            <consortium name="US DOE Joint Genome Institute"/>
            <person name="Gugger M."/>
            <person name="Coursin T."/>
            <person name="Rippka R."/>
            <person name="Tandeau De Marsac N."/>
            <person name="Huntemann M."/>
            <person name="Wei C.-L."/>
            <person name="Han J."/>
            <person name="Detter J.C."/>
            <person name="Han C."/>
            <person name="Tapia R."/>
            <person name="Daligault H."/>
            <person name="Chen A."/>
            <person name="Krypides N."/>
            <person name="Mavromatis K."/>
            <person name="Markowitz V."/>
            <person name="Szeto E."/>
            <person name="Ivanova N."/>
            <person name="Ovchinnikova G."/>
            <person name="Pagani I."/>
            <person name="Pati A."/>
            <person name="Goodwin L."/>
            <person name="Peters L."/>
            <person name="Pitluck S."/>
            <person name="Woyke T."/>
            <person name="Kerfeld C."/>
        </authorList>
    </citation>
    <scope>NUCLEOTIDE SEQUENCE [LARGE SCALE GENOMIC DNA]</scope>
    <source>
        <strain evidence="3">PCC 8305</strain>
    </source>
</reference>
<sequence length="164" mass="18373">MKTKSLFLSSLTGIILGLTMMFPVTATETKSNQGFEKLEQPLIVKMLVSASGIGLIGLELWWFLFSEKTAKKAETKNDTQEVTITVDGGYDPAEIIVNVGKPVRINFHRRDPSSCLEQVLIPDFNRSLDLALNQITSVEFTPQESGEYEFTCGMKMYRCKIIVN</sequence>
<name>K9Z0F2_DACS8</name>
<evidence type="ECO:0000313" key="3">
    <source>
        <dbReference type="EMBL" id="AFZ51853.1"/>
    </source>
</evidence>
<organism evidence="3 4">
    <name type="scientific">Dactylococcopsis salina (strain PCC 8305)</name>
    <name type="common">Myxobactron salinum</name>
    <dbReference type="NCBI Taxonomy" id="13035"/>
    <lineage>
        <taxon>Bacteria</taxon>
        <taxon>Bacillati</taxon>
        <taxon>Cyanobacteriota</taxon>
        <taxon>Cyanophyceae</taxon>
        <taxon>Nodosilineales</taxon>
        <taxon>Cymatolegaceae</taxon>
        <taxon>Dactylococcopsis</taxon>
    </lineage>
</organism>
<dbReference type="eggNOG" id="COG4633">
    <property type="taxonomic scope" value="Bacteria"/>
</dbReference>
<keyword evidence="1" id="KW-0472">Membrane</keyword>
<evidence type="ECO:0000259" key="2">
    <source>
        <dbReference type="Pfam" id="PF13473"/>
    </source>
</evidence>
<gene>
    <name evidence="3" type="ORF">Dacsa_3348</name>
</gene>
<dbReference type="PATRIC" id="fig|13035.3.peg.3793"/>
<keyword evidence="4" id="KW-1185">Reference proteome</keyword>
<proteinExistence type="predicted"/>
<accession>K9Z0F2</accession>
<keyword evidence="1" id="KW-0812">Transmembrane</keyword>
<dbReference type="InterPro" id="IPR028096">
    <property type="entry name" value="EfeO_Cupredoxin"/>
</dbReference>
<dbReference type="AlphaFoldDB" id="K9Z0F2"/>
<dbReference type="Proteomes" id="UP000010482">
    <property type="component" value="Chromosome"/>
</dbReference>
<dbReference type="HOGENOM" id="CLU_131523_0_0_3"/>
<evidence type="ECO:0000313" key="4">
    <source>
        <dbReference type="Proteomes" id="UP000010482"/>
    </source>
</evidence>
<feature type="transmembrane region" description="Helical" evidence="1">
    <location>
        <begin position="42"/>
        <end position="64"/>
    </location>
</feature>
<dbReference type="EMBL" id="CP003944">
    <property type="protein sequence ID" value="AFZ51853.1"/>
    <property type="molecule type" value="Genomic_DNA"/>
</dbReference>
<dbReference type="RefSeq" id="WP_015230828.1">
    <property type="nucleotide sequence ID" value="NC_019780.1"/>
</dbReference>
<protein>
    <recommendedName>
        <fullName evidence="2">EfeO-type cupredoxin-like domain-containing protein</fullName>
    </recommendedName>
</protein>